<evidence type="ECO:0000313" key="7">
    <source>
        <dbReference type="EMBL" id="QKF07432.1"/>
    </source>
</evidence>
<evidence type="ECO:0000313" key="8">
    <source>
        <dbReference type="Proteomes" id="UP000503297"/>
    </source>
</evidence>
<dbReference type="GO" id="GO:0005737">
    <property type="term" value="C:cytoplasm"/>
    <property type="evidence" value="ECO:0007669"/>
    <property type="project" value="UniProtKB-SubCell"/>
</dbReference>
<evidence type="ECO:0000256" key="3">
    <source>
        <dbReference type="ARBA" id="ARBA00023015"/>
    </source>
</evidence>
<accession>A0A6M8J9E5</accession>
<proteinExistence type="predicted"/>
<dbReference type="FunFam" id="1.10.10.10:FF:000163">
    <property type="entry name" value="MarR family transcriptional regulator"/>
    <property type="match status" value="1"/>
</dbReference>
<dbReference type="Gene3D" id="1.10.10.10">
    <property type="entry name" value="Winged helix-like DNA-binding domain superfamily/Winged helix DNA-binding domain"/>
    <property type="match status" value="1"/>
</dbReference>
<dbReference type="InterPro" id="IPR036390">
    <property type="entry name" value="WH_DNA-bd_sf"/>
</dbReference>
<dbReference type="PANTHER" id="PTHR33164">
    <property type="entry name" value="TRANSCRIPTIONAL REGULATOR, MARR FAMILY"/>
    <property type="match status" value="1"/>
</dbReference>
<evidence type="ECO:0000259" key="6">
    <source>
        <dbReference type="PROSITE" id="PS50995"/>
    </source>
</evidence>
<dbReference type="Pfam" id="PF22381">
    <property type="entry name" value="Staph_reg_Sar_Rot"/>
    <property type="match status" value="1"/>
</dbReference>
<dbReference type="SMART" id="SM00347">
    <property type="entry name" value="HTH_MARR"/>
    <property type="match status" value="1"/>
</dbReference>
<dbReference type="SUPFAM" id="SSF46785">
    <property type="entry name" value="Winged helix' DNA-binding domain"/>
    <property type="match status" value="1"/>
</dbReference>
<evidence type="ECO:0000256" key="4">
    <source>
        <dbReference type="ARBA" id="ARBA00023125"/>
    </source>
</evidence>
<comment type="subcellular location">
    <subcellularLocation>
        <location evidence="1">Cytoplasm</location>
    </subcellularLocation>
</comment>
<reference evidence="8" key="1">
    <citation type="submission" date="2020-05" db="EMBL/GenBank/DDBJ databases">
        <title>Novel species in genus Nocardioides.</title>
        <authorList>
            <person name="Zhang G."/>
        </authorList>
    </citation>
    <scope>NUCLEOTIDE SEQUENCE [LARGE SCALE GENOMIC DNA]</scope>
    <source>
        <strain evidence="8">zg-1050</strain>
    </source>
</reference>
<dbReference type="GO" id="GO:0003677">
    <property type="term" value="F:DNA binding"/>
    <property type="evidence" value="ECO:0007669"/>
    <property type="project" value="UniProtKB-KW"/>
</dbReference>
<sequence length="169" mass="18636">MSQPDRDAFPLSPEDRLKLENQLCFPLYAAAKEVVRRYTPLLDELGLTYTQYLTMMVLWEKGTVSVSELGADLYLDSGTLTPLLKKMEAKGLVTRRRSSNDERRVEVRITDAGRALRDRAVDVPVEMGNCMKLEADEAVHLASLLRGLIANVREAGDGQPAAGGASEQA</sequence>
<dbReference type="GO" id="GO:0003700">
    <property type="term" value="F:DNA-binding transcription factor activity"/>
    <property type="evidence" value="ECO:0007669"/>
    <property type="project" value="InterPro"/>
</dbReference>
<dbReference type="AlphaFoldDB" id="A0A6M8J9E5"/>
<gene>
    <name evidence="7" type="ORF">HLV38_04340</name>
</gene>
<keyword evidence="4" id="KW-0238">DNA-binding</keyword>
<dbReference type="GO" id="GO:0006950">
    <property type="term" value="P:response to stress"/>
    <property type="evidence" value="ECO:0007669"/>
    <property type="project" value="TreeGrafter"/>
</dbReference>
<dbReference type="Proteomes" id="UP000503297">
    <property type="component" value="Chromosome"/>
</dbReference>
<dbReference type="InterPro" id="IPR036388">
    <property type="entry name" value="WH-like_DNA-bd_sf"/>
</dbReference>
<dbReference type="InterPro" id="IPR039422">
    <property type="entry name" value="MarR/SlyA-like"/>
</dbReference>
<dbReference type="InterPro" id="IPR000835">
    <property type="entry name" value="HTH_MarR-typ"/>
</dbReference>
<keyword evidence="2" id="KW-0963">Cytoplasm</keyword>
<dbReference type="PANTHER" id="PTHR33164:SF5">
    <property type="entry name" value="ORGANIC HYDROPEROXIDE RESISTANCE TRANSCRIPTIONAL REGULATOR"/>
    <property type="match status" value="1"/>
</dbReference>
<organism evidence="7 8">
    <name type="scientific">Berryella wangjianweii</name>
    <dbReference type="NCBI Taxonomy" id="2734634"/>
    <lineage>
        <taxon>Bacteria</taxon>
        <taxon>Bacillati</taxon>
        <taxon>Actinomycetota</taxon>
        <taxon>Coriobacteriia</taxon>
        <taxon>Eggerthellales</taxon>
        <taxon>Eggerthellaceae</taxon>
        <taxon>Berryella</taxon>
    </lineage>
</organism>
<keyword evidence="5" id="KW-0804">Transcription</keyword>
<dbReference type="PROSITE" id="PS50995">
    <property type="entry name" value="HTH_MARR_2"/>
    <property type="match status" value="1"/>
</dbReference>
<feature type="domain" description="HTH marR-type" evidence="6">
    <location>
        <begin position="20"/>
        <end position="150"/>
    </location>
</feature>
<protein>
    <submittedName>
        <fullName evidence="7">MarR family transcriptional regulator</fullName>
    </submittedName>
</protein>
<dbReference type="KEGG" id="bwa:HLV38_04340"/>
<evidence type="ECO:0000256" key="5">
    <source>
        <dbReference type="ARBA" id="ARBA00023163"/>
    </source>
</evidence>
<dbReference type="InterPro" id="IPR055166">
    <property type="entry name" value="Transc_reg_Sar_Rot_HTH"/>
</dbReference>
<dbReference type="InterPro" id="IPR011991">
    <property type="entry name" value="ArsR-like_HTH"/>
</dbReference>
<dbReference type="PRINTS" id="PR00598">
    <property type="entry name" value="HTHMARR"/>
</dbReference>
<evidence type="ECO:0000256" key="2">
    <source>
        <dbReference type="ARBA" id="ARBA00022490"/>
    </source>
</evidence>
<keyword evidence="8" id="KW-1185">Reference proteome</keyword>
<name>A0A6M8J9E5_9ACTN</name>
<dbReference type="CDD" id="cd00090">
    <property type="entry name" value="HTH_ARSR"/>
    <property type="match status" value="1"/>
</dbReference>
<dbReference type="RefSeq" id="WP_173164554.1">
    <property type="nucleotide sequence ID" value="NZ_CP053716.1"/>
</dbReference>
<keyword evidence="3" id="KW-0805">Transcription regulation</keyword>
<dbReference type="EMBL" id="CP053716">
    <property type="protein sequence ID" value="QKF07432.1"/>
    <property type="molecule type" value="Genomic_DNA"/>
</dbReference>
<evidence type="ECO:0000256" key="1">
    <source>
        <dbReference type="ARBA" id="ARBA00004496"/>
    </source>
</evidence>